<evidence type="ECO:0000256" key="1">
    <source>
        <dbReference type="ARBA" id="ARBA00022884"/>
    </source>
</evidence>
<evidence type="ECO:0000313" key="5">
    <source>
        <dbReference type="EMBL" id="EDS40248.1"/>
    </source>
</evidence>
<dbReference type="PROSITE" id="PS50102">
    <property type="entry name" value="RRM"/>
    <property type="match status" value="3"/>
</dbReference>
<dbReference type="EnsemblMetazoa" id="CPIJ014312-RA">
    <property type="protein sequence ID" value="CPIJ014312-PA"/>
    <property type="gene ID" value="CPIJ014312"/>
</dbReference>
<feature type="domain" description="RRM" evidence="4">
    <location>
        <begin position="288"/>
        <end position="361"/>
    </location>
</feature>
<dbReference type="OMA" id="AMEVLNH"/>
<sequence length="741" mass="83418">MFELGNLSGEASSSLLTNSTSGIHEDHSMTGSIDGSAGMGGSFLETSAESGVPCKSEEDGGSQLQEELAGGSSGGGSSVSGFYTVEYPVTQVNGCRQYGPPRSWRGPSPGYGCEVYAKRIPANFTEVNLVPIFERCGRLYEIRLMMDYNNQNRRYCFVRYTNEEDARLAIELLNHHFVRGNQTIEVQKSFEKCRLFVANLPKELDRKTIEVSFRSLFPEMTRLVMHNRIADGTTNRGFAFMDFPDHGSALRAKKQTTPGCLRMWDRDIKIVWANPQRALDHSNADEVKTLFVRNVDLQVSTKELYMLFSRVVDRQDIVKISRVREFAFVEFTRRFHAAFAMHAVQGFQLNGYTLDIEWAMPPLRNSFHNMKNYDFNVLLRMKCLANDWALPILLFGRIFSMSCVQYVAVIIRDSKRQQQGHVYLVEICTTGLSDIQSRVCEAICAFVLEIGTLPALNLVLKICQDEMKIVGSIPSIAHPVLHLARGVDRRLELFWNEIVDLCEGAHQLLKFSFDDLYAMYRRELDKGIRYCYLEDIPMEDRIIGCQDPNYRGRGPLNPDLDSREIILVLCDRQTRTNYNFSSKNNYIVEKISSLEAVGTSTLTYKVQAMLPGRFVQAGCERLPRNAAVPYGHNQYYNTRLPAGSGEPTNPSGTYMLHPETGLPYQLSGSSTVANTLQNINFSLPPPPLPALIPPPQIYGPPAPMPLVPGFYSPDMNLLTQAMSQMCFDPVIGALLAQNMFL</sequence>
<dbReference type="KEGG" id="cqu:CpipJ_CPIJ014312"/>
<dbReference type="VEuPathDB" id="VectorBase:CPIJ014312"/>
<dbReference type="Pfam" id="PF00076">
    <property type="entry name" value="RRM_1"/>
    <property type="match status" value="3"/>
</dbReference>
<proteinExistence type="predicted"/>
<feature type="compositionally biased region" description="Polar residues" evidence="3">
    <location>
        <begin position="9"/>
        <end position="22"/>
    </location>
</feature>
<name>B0X495_CULQU</name>
<dbReference type="HOGENOM" id="CLU_374796_0_0_1"/>
<dbReference type="AlphaFoldDB" id="B0X495"/>
<dbReference type="InterPro" id="IPR012677">
    <property type="entry name" value="Nucleotide-bd_a/b_plait_sf"/>
</dbReference>
<evidence type="ECO:0000259" key="4">
    <source>
        <dbReference type="PROSITE" id="PS50102"/>
    </source>
</evidence>
<dbReference type="EMBL" id="DS232333">
    <property type="protein sequence ID" value="EDS40248.1"/>
    <property type="molecule type" value="Genomic_DNA"/>
</dbReference>
<feature type="region of interest" description="Disordered" evidence="3">
    <location>
        <begin position="1"/>
        <end position="75"/>
    </location>
</feature>
<dbReference type="Gene3D" id="3.30.70.330">
    <property type="match status" value="3"/>
</dbReference>
<dbReference type="SMART" id="SM00360">
    <property type="entry name" value="RRM"/>
    <property type="match status" value="3"/>
</dbReference>
<dbReference type="InterPro" id="IPR000504">
    <property type="entry name" value="RRM_dom"/>
</dbReference>
<dbReference type="VEuPathDB" id="VectorBase:CQUJHB017049"/>
<dbReference type="eggNOG" id="KOG0117">
    <property type="taxonomic scope" value="Eukaryota"/>
</dbReference>
<evidence type="ECO:0000256" key="2">
    <source>
        <dbReference type="PROSITE-ProRule" id="PRU00176"/>
    </source>
</evidence>
<evidence type="ECO:0000313" key="7">
    <source>
        <dbReference type="Proteomes" id="UP000002320"/>
    </source>
</evidence>
<dbReference type="SUPFAM" id="SSF54928">
    <property type="entry name" value="RNA-binding domain, RBD"/>
    <property type="match status" value="2"/>
</dbReference>
<dbReference type="InterPro" id="IPR035979">
    <property type="entry name" value="RBD_domain_sf"/>
</dbReference>
<feature type="domain" description="RRM" evidence="4">
    <location>
        <begin position="113"/>
        <end position="191"/>
    </location>
</feature>
<dbReference type="Proteomes" id="UP000002320">
    <property type="component" value="Unassembled WGS sequence"/>
</dbReference>
<dbReference type="InParanoid" id="B0X495"/>
<dbReference type="PANTHER" id="PTHR21245">
    <property type="entry name" value="HETEROGENEOUS NUCLEAR RIBONUCLEOPROTEIN"/>
    <property type="match status" value="1"/>
</dbReference>
<gene>
    <name evidence="6" type="primary">6047401</name>
    <name evidence="5" type="ORF">CpipJ_CPIJ014312</name>
</gene>
<evidence type="ECO:0000313" key="6">
    <source>
        <dbReference type="EnsemblMetazoa" id="CPIJ014312-PA"/>
    </source>
</evidence>
<dbReference type="STRING" id="7176.B0X495"/>
<evidence type="ECO:0000256" key="3">
    <source>
        <dbReference type="SAM" id="MobiDB-lite"/>
    </source>
</evidence>
<feature type="domain" description="RRM" evidence="4">
    <location>
        <begin position="193"/>
        <end position="275"/>
    </location>
</feature>
<reference evidence="6" key="2">
    <citation type="submission" date="2021-02" db="UniProtKB">
        <authorList>
            <consortium name="EnsemblMetazoa"/>
        </authorList>
    </citation>
    <scope>IDENTIFICATION</scope>
    <source>
        <strain evidence="6">JHB</strain>
    </source>
</reference>
<dbReference type="GO" id="GO:0003723">
    <property type="term" value="F:RNA binding"/>
    <property type="evidence" value="ECO:0007669"/>
    <property type="project" value="UniProtKB-UniRule"/>
</dbReference>
<reference evidence="5" key="1">
    <citation type="submission" date="2007-03" db="EMBL/GenBank/DDBJ databases">
        <title>Annotation of Culex pipiens quinquefasciatus.</title>
        <authorList>
            <consortium name="The Broad Institute Genome Sequencing Platform"/>
            <person name="Atkinson P.W."/>
            <person name="Hemingway J."/>
            <person name="Christensen B.M."/>
            <person name="Higgs S."/>
            <person name="Kodira C."/>
            <person name="Hannick L."/>
            <person name="Megy K."/>
            <person name="O'Leary S."/>
            <person name="Pearson M."/>
            <person name="Haas B.J."/>
            <person name="Mauceli E."/>
            <person name="Wortman J.R."/>
            <person name="Lee N.H."/>
            <person name="Guigo R."/>
            <person name="Stanke M."/>
            <person name="Alvarado L."/>
            <person name="Amedeo P."/>
            <person name="Antoine C.H."/>
            <person name="Arensburger P."/>
            <person name="Bidwell S.L."/>
            <person name="Crawford M."/>
            <person name="Camaro F."/>
            <person name="Devon K."/>
            <person name="Engels R."/>
            <person name="Hammond M."/>
            <person name="Howarth C."/>
            <person name="Koehrsen M."/>
            <person name="Lawson D."/>
            <person name="Montgomery P."/>
            <person name="Nene V."/>
            <person name="Nusbaum C."/>
            <person name="Puiu D."/>
            <person name="Romero-Severson J."/>
            <person name="Severson D.W."/>
            <person name="Shumway M."/>
            <person name="Sisk P."/>
            <person name="Stolte C."/>
            <person name="Zeng Q."/>
            <person name="Eisenstadt E."/>
            <person name="Fraser-Liggett C."/>
            <person name="Strausberg R."/>
            <person name="Galagan J."/>
            <person name="Birren B."/>
            <person name="Collins F.H."/>
        </authorList>
    </citation>
    <scope>NUCLEOTIDE SEQUENCE [LARGE SCALE GENOMIC DNA]</scope>
    <source>
        <strain evidence="5">JHB</strain>
    </source>
</reference>
<dbReference type="OrthoDB" id="3800936at2759"/>
<accession>B0X495</accession>
<organism>
    <name type="scientific">Culex quinquefasciatus</name>
    <name type="common">Southern house mosquito</name>
    <name type="synonym">Culex pungens</name>
    <dbReference type="NCBI Taxonomy" id="7176"/>
    <lineage>
        <taxon>Eukaryota</taxon>
        <taxon>Metazoa</taxon>
        <taxon>Ecdysozoa</taxon>
        <taxon>Arthropoda</taxon>
        <taxon>Hexapoda</taxon>
        <taxon>Insecta</taxon>
        <taxon>Pterygota</taxon>
        <taxon>Neoptera</taxon>
        <taxon>Endopterygota</taxon>
        <taxon>Diptera</taxon>
        <taxon>Nematocera</taxon>
        <taxon>Culicoidea</taxon>
        <taxon>Culicidae</taxon>
        <taxon>Culicinae</taxon>
        <taxon>Culicini</taxon>
        <taxon>Culex</taxon>
        <taxon>Culex</taxon>
    </lineage>
</organism>
<keyword evidence="1 2" id="KW-0694">RNA-binding</keyword>
<protein>
    <recommendedName>
        <fullName evidence="4">RRM domain-containing protein</fullName>
    </recommendedName>
</protein>
<keyword evidence="7" id="KW-1185">Reference proteome</keyword>